<comment type="caution">
    <text evidence="1">The sequence shown here is derived from an EMBL/GenBank/DDBJ whole genome shotgun (WGS) entry which is preliminary data.</text>
</comment>
<sequence length="123" mass="13926">MRSIADAFRSPGDILFLGRCGPLADACHVGALLASFGPLSMWAMGSRPIYSITQFYHEALGGLCHIFPFIQPVSYHRISKKKQHVKETQFVISWAFKSSRYKVSLDNSHQSSRVKKYKYLLNS</sequence>
<keyword evidence="2" id="KW-1185">Reference proteome</keyword>
<dbReference type="AlphaFoldDB" id="A0AAV0E619"/>
<organism evidence="1 2">
    <name type="scientific">Cuscuta epithymum</name>
    <dbReference type="NCBI Taxonomy" id="186058"/>
    <lineage>
        <taxon>Eukaryota</taxon>
        <taxon>Viridiplantae</taxon>
        <taxon>Streptophyta</taxon>
        <taxon>Embryophyta</taxon>
        <taxon>Tracheophyta</taxon>
        <taxon>Spermatophyta</taxon>
        <taxon>Magnoliopsida</taxon>
        <taxon>eudicotyledons</taxon>
        <taxon>Gunneridae</taxon>
        <taxon>Pentapetalae</taxon>
        <taxon>asterids</taxon>
        <taxon>lamiids</taxon>
        <taxon>Solanales</taxon>
        <taxon>Convolvulaceae</taxon>
        <taxon>Cuscuteae</taxon>
        <taxon>Cuscuta</taxon>
        <taxon>Cuscuta subgen. Cuscuta</taxon>
    </lineage>
</organism>
<accession>A0AAV0E619</accession>
<reference evidence="1" key="1">
    <citation type="submission" date="2022-07" db="EMBL/GenBank/DDBJ databases">
        <authorList>
            <person name="Macas J."/>
            <person name="Novak P."/>
            <person name="Neumann P."/>
        </authorList>
    </citation>
    <scope>NUCLEOTIDE SEQUENCE</scope>
</reference>
<evidence type="ECO:0000313" key="1">
    <source>
        <dbReference type="EMBL" id="CAH9115503.1"/>
    </source>
</evidence>
<dbReference type="EMBL" id="CAMAPF010000245">
    <property type="protein sequence ID" value="CAH9115503.1"/>
    <property type="molecule type" value="Genomic_DNA"/>
</dbReference>
<name>A0AAV0E619_9ASTE</name>
<dbReference type="Proteomes" id="UP001152523">
    <property type="component" value="Unassembled WGS sequence"/>
</dbReference>
<evidence type="ECO:0000313" key="2">
    <source>
        <dbReference type="Proteomes" id="UP001152523"/>
    </source>
</evidence>
<proteinExistence type="predicted"/>
<gene>
    <name evidence="1" type="ORF">CEPIT_LOCUS21128</name>
</gene>
<protein>
    <submittedName>
        <fullName evidence="1">Uncharacterized protein</fullName>
    </submittedName>
</protein>